<reference evidence="1 2" key="1">
    <citation type="submission" date="2021-06" db="EMBL/GenBank/DDBJ databases">
        <title>Caerostris extrusa draft genome.</title>
        <authorList>
            <person name="Kono N."/>
            <person name="Arakawa K."/>
        </authorList>
    </citation>
    <scope>NUCLEOTIDE SEQUENCE [LARGE SCALE GENOMIC DNA]</scope>
</reference>
<keyword evidence="2" id="KW-1185">Reference proteome</keyword>
<dbReference type="EMBL" id="BPLR01007719">
    <property type="protein sequence ID" value="GIY19116.1"/>
    <property type="molecule type" value="Genomic_DNA"/>
</dbReference>
<sequence>MEISNVLENFCKFNLQSVMNDEKKILSLTTNKTTDNHTSSNLNLYVHSLTDEMVEDLIHDHIYASGMPHRWNYKLKNRSHSATASRLWKGQFHHSPSGVQPVTAFSI</sequence>
<dbReference type="AlphaFoldDB" id="A0AAV4REK7"/>
<evidence type="ECO:0000313" key="1">
    <source>
        <dbReference type="EMBL" id="GIY19116.1"/>
    </source>
</evidence>
<proteinExistence type="predicted"/>
<gene>
    <name evidence="1" type="ORF">CEXT_118491</name>
</gene>
<evidence type="ECO:0000313" key="2">
    <source>
        <dbReference type="Proteomes" id="UP001054945"/>
    </source>
</evidence>
<comment type="caution">
    <text evidence="1">The sequence shown here is derived from an EMBL/GenBank/DDBJ whole genome shotgun (WGS) entry which is preliminary data.</text>
</comment>
<name>A0AAV4REK7_CAEEX</name>
<dbReference type="Proteomes" id="UP001054945">
    <property type="component" value="Unassembled WGS sequence"/>
</dbReference>
<accession>A0AAV4REK7</accession>
<organism evidence="1 2">
    <name type="scientific">Caerostris extrusa</name>
    <name type="common">Bark spider</name>
    <name type="synonym">Caerostris bankana</name>
    <dbReference type="NCBI Taxonomy" id="172846"/>
    <lineage>
        <taxon>Eukaryota</taxon>
        <taxon>Metazoa</taxon>
        <taxon>Ecdysozoa</taxon>
        <taxon>Arthropoda</taxon>
        <taxon>Chelicerata</taxon>
        <taxon>Arachnida</taxon>
        <taxon>Araneae</taxon>
        <taxon>Araneomorphae</taxon>
        <taxon>Entelegynae</taxon>
        <taxon>Araneoidea</taxon>
        <taxon>Araneidae</taxon>
        <taxon>Caerostris</taxon>
    </lineage>
</organism>
<protein>
    <submittedName>
        <fullName evidence="1">Uncharacterized protein</fullName>
    </submittedName>
</protein>